<feature type="transmembrane region" description="Helical" evidence="1">
    <location>
        <begin position="130"/>
        <end position="148"/>
    </location>
</feature>
<dbReference type="STRING" id="1121131.SAMN02745229_00653"/>
<feature type="transmembrane region" description="Helical" evidence="1">
    <location>
        <begin position="169"/>
        <end position="187"/>
    </location>
</feature>
<dbReference type="OrthoDB" id="9790723at2"/>
<evidence type="ECO:0008006" key="4">
    <source>
        <dbReference type="Google" id="ProtNLM"/>
    </source>
</evidence>
<feature type="transmembrane region" description="Helical" evidence="1">
    <location>
        <begin position="57"/>
        <end position="81"/>
    </location>
</feature>
<gene>
    <name evidence="2" type="ORF">SAMN02745229_00653</name>
</gene>
<evidence type="ECO:0000313" key="3">
    <source>
        <dbReference type="Proteomes" id="UP000184278"/>
    </source>
</evidence>
<accession>A0A1M5TXD8</accession>
<dbReference type="EMBL" id="FQXK01000005">
    <property type="protein sequence ID" value="SHH55358.1"/>
    <property type="molecule type" value="Genomic_DNA"/>
</dbReference>
<dbReference type="Proteomes" id="UP000184278">
    <property type="component" value="Unassembled WGS sequence"/>
</dbReference>
<reference evidence="3" key="1">
    <citation type="submission" date="2016-11" db="EMBL/GenBank/DDBJ databases">
        <authorList>
            <person name="Varghese N."/>
            <person name="Submissions S."/>
        </authorList>
    </citation>
    <scope>NUCLEOTIDE SEQUENCE [LARGE SCALE GENOMIC DNA]</scope>
    <source>
        <strain evidence="3">DSM 3071</strain>
    </source>
</reference>
<proteinExistence type="predicted"/>
<evidence type="ECO:0000313" key="2">
    <source>
        <dbReference type="EMBL" id="SHH55358.1"/>
    </source>
</evidence>
<sequence>MKMFNRITKKLLGIVPDYAYLPLAFMFFINLVTYYGTRLLTDHFKHYDISVSLDSRLPFWPVFIIPYLFAFLQWTVGFIVISRNSKAYCYKVISGEILSKLIVCLIFVLFPTTVFRNEICGQDFCSRIVALIYAIDAPTNLFPSIHCLESYICMRTALEMKNVSRNYKVTMIVTGLLVFMSTLLVKQHVVLDVLGAVVVAETGRFIAEFIIAHPLRRKKAGREYEY</sequence>
<feature type="transmembrane region" description="Helical" evidence="1">
    <location>
        <begin position="20"/>
        <end position="37"/>
    </location>
</feature>
<keyword evidence="1" id="KW-1133">Transmembrane helix</keyword>
<protein>
    <recommendedName>
        <fullName evidence="4">PAP2 superfamily protein</fullName>
    </recommendedName>
</protein>
<organism evidence="2 3">
    <name type="scientific">Butyrivibrio fibrisolvens DSM 3071</name>
    <dbReference type="NCBI Taxonomy" id="1121131"/>
    <lineage>
        <taxon>Bacteria</taxon>
        <taxon>Bacillati</taxon>
        <taxon>Bacillota</taxon>
        <taxon>Clostridia</taxon>
        <taxon>Lachnospirales</taxon>
        <taxon>Lachnospiraceae</taxon>
        <taxon>Butyrivibrio</taxon>
    </lineage>
</organism>
<keyword evidence="1" id="KW-0472">Membrane</keyword>
<feature type="transmembrane region" description="Helical" evidence="1">
    <location>
        <begin position="88"/>
        <end position="110"/>
    </location>
</feature>
<evidence type="ECO:0000256" key="1">
    <source>
        <dbReference type="SAM" id="Phobius"/>
    </source>
</evidence>
<name>A0A1M5TXD8_BUTFI</name>
<keyword evidence="1" id="KW-0812">Transmembrane</keyword>
<keyword evidence="3" id="KW-1185">Reference proteome</keyword>
<dbReference type="AlphaFoldDB" id="A0A1M5TXD8"/>